<dbReference type="SMART" id="SM00329">
    <property type="entry name" value="BPI2"/>
    <property type="match status" value="1"/>
</dbReference>
<organism evidence="3 4">
    <name type="scientific">Nyctiprogne leucopyga</name>
    <dbReference type="NCBI Taxonomy" id="382315"/>
    <lineage>
        <taxon>Eukaryota</taxon>
        <taxon>Metazoa</taxon>
        <taxon>Chordata</taxon>
        <taxon>Craniata</taxon>
        <taxon>Vertebrata</taxon>
        <taxon>Euteleostomi</taxon>
        <taxon>Archelosauria</taxon>
        <taxon>Archosauria</taxon>
        <taxon>Dinosauria</taxon>
        <taxon>Saurischia</taxon>
        <taxon>Theropoda</taxon>
        <taxon>Coelurosauria</taxon>
        <taxon>Aves</taxon>
        <taxon>Neognathae</taxon>
        <taxon>Neoaves</taxon>
        <taxon>Strisores</taxon>
        <taxon>Caprimulgiformes</taxon>
        <taxon>Caprimulgidae</taxon>
        <taxon>Chordeilinae</taxon>
        <taxon>Nyctiprogne</taxon>
    </lineage>
</organism>
<sequence length="500" mass="52451">PKMSAFRAVLLLCSLLTASQGLGLIPSIAKVKPGAHSDLSSFFADMTGSLAKKNLPDGVLGGLLGKDGVLDGLLGKDGLVDSLLDAVLDILIGKGGLLAKNGLVGSLLGRNGEDLGGLKILNNTLPKISLRSLPGFGHQVGFNTQLLVETTSAPGNALCVQVEADVDMLVQDKGTTPQGNKDCKTFDINIRVRPTVPLLDEPLKSFLSDSLRELGCDIVNTRLNAVTSLLGARTPVLPLGALGDLPPFSILSSDAIQLDLNLLPGDVEGGEVASMQGPPLTASLLLATGRPPRLSLSPHALSVLLEPIQGRGAFNLSITSTMVPDSNSLSTSALLPLIPQLARVVPGSLPLELRVRVANEPVVAVRGKRATVTLKATIDVLSPTLQSSQKLLFSINTDIVLDITPLVSNGKLQTSLALDRTSLRSPTRLGSSQRLFLSSPDTDSHLLPLQVSQLEGWLKQVLVAAYVPAVNDALGLSVPLPNILNTRLRSAQVDITDVRM</sequence>
<feature type="non-terminal residue" evidence="3">
    <location>
        <position position="500"/>
    </location>
</feature>
<evidence type="ECO:0000256" key="1">
    <source>
        <dbReference type="SAM" id="SignalP"/>
    </source>
</evidence>
<feature type="chain" id="PRO_5029835400" evidence="1">
    <location>
        <begin position="22"/>
        <end position="500"/>
    </location>
</feature>
<dbReference type="InterPro" id="IPR017943">
    <property type="entry name" value="Bactericidal_perm-incr_a/b_dom"/>
</dbReference>
<feature type="non-terminal residue" evidence="3">
    <location>
        <position position="1"/>
    </location>
</feature>
<accession>A0A7L4BXZ1</accession>
<dbReference type="EMBL" id="VZZU01000317">
    <property type="protein sequence ID" value="NXW42530.1"/>
    <property type="molecule type" value="Genomic_DNA"/>
</dbReference>
<dbReference type="AlphaFoldDB" id="A0A7L4BXZ1"/>
<proteinExistence type="predicted"/>
<dbReference type="Gene3D" id="3.15.20.10">
    <property type="entry name" value="Bactericidal permeability-increasing protein, domain 2"/>
    <property type="match status" value="1"/>
</dbReference>
<reference evidence="3 4" key="1">
    <citation type="submission" date="2019-09" db="EMBL/GenBank/DDBJ databases">
        <title>Bird 10,000 Genomes (B10K) Project - Family phase.</title>
        <authorList>
            <person name="Zhang G."/>
        </authorList>
    </citation>
    <scope>NUCLEOTIDE SEQUENCE [LARGE SCALE GENOMIC DNA]</scope>
    <source>
        <strain evidence="3">B10K-DU-005-01</strain>
    </source>
</reference>
<gene>
    <name evidence="3" type="primary">Bpifb3</name>
    <name evidence="3" type="ORF">NYCLEU_R05803</name>
</gene>
<evidence type="ECO:0000313" key="3">
    <source>
        <dbReference type="EMBL" id="NXW42530.1"/>
    </source>
</evidence>
<dbReference type="GO" id="GO:0008289">
    <property type="term" value="F:lipid binding"/>
    <property type="evidence" value="ECO:0007669"/>
    <property type="project" value="InterPro"/>
</dbReference>
<dbReference type="Pfam" id="PF02886">
    <property type="entry name" value="LBP_BPI_CETP_C"/>
    <property type="match status" value="1"/>
</dbReference>
<keyword evidence="4" id="KW-1185">Reference proteome</keyword>
<feature type="signal peptide" evidence="1">
    <location>
        <begin position="1"/>
        <end position="21"/>
    </location>
</feature>
<keyword evidence="1" id="KW-0732">Signal</keyword>
<dbReference type="SUPFAM" id="SSF55394">
    <property type="entry name" value="Bactericidal permeability-increasing protein, BPI"/>
    <property type="match status" value="1"/>
</dbReference>
<dbReference type="PANTHER" id="PTHR46019">
    <property type="entry name" value="BPI FOLD-CONTAINING FAMILY B MEMBER 4-RELATED"/>
    <property type="match status" value="1"/>
</dbReference>
<comment type="caution">
    <text evidence="3">The sequence shown here is derived from an EMBL/GenBank/DDBJ whole genome shotgun (WGS) entry which is preliminary data.</text>
</comment>
<dbReference type="PANTHER" id="PTHR46019:SF4">
    <property type="entry name" value="BPI FOLD-CONTAINING FAMILY B MEMBER 4"/>
    <property type="match status" value="1"/>
</dbReference>
<dbReference type="Proteomes" id="UP000551823">
    <property type="component" value="Unassembled WGS sequence"/>
</dbReference>
<evidence type="ECO:0000259" key="2">
    <source>
        <dbReference type="SMART" id="SM00329"/>
    </source>
</evidence>
<name>A0A7L4BXZ1_9AVES</name>
<dbReference type="InterPro" id="IPR001124">
    <property type="entry name" value="Lipid-bd_serum_glycop_C"/>
</dbReference>
<feature type="domain" description="Lipid-binding serum glycoprotein C-terminal" evidence="2">
    <location>
        <begin position="286"/>
        <end position="500"/>
    </location>
</feature>
<dbReference type="InterPro" id="IPR051660">
    <property type="entry name" value="BPI_fold-BPI/LBP"/>
</dbReference>
<protein>
    <submittedName>
        <fullName evidence="3">BPIB3 protein</fullName>
    </submittedName>
</protein>
<evidence type="ECO:0000313" key="4">
    <source>
        <dbReference type="Proteomes" id="UP000551823"/>
    </source>
</evidence>